<dbReference type="PANTHER" id="PTHR43356:SF2">
    <property type="entry name" value="PHOSPHATE ACETYLTRANSFERASE"/>
    <property type="match status" value="1"/>
</dbReference>
<reference evidence="6" key="1">
    <citation type="submission" date="2015-08" db="EMBL/GenBank/DDBJ databases">
        <title>Complete Genome Sequence of Azospirillum thiophilum BV-S.</title>
        <authorList>
            <person name="Fomenkov A."/>
            <person name="Vincze T."/>
            <person name="Grabovich M."/>
            <person name="Dubinina G."/>
            <person name="Orlova M."/>
            <person name="Belousova E."/>
            <person name="Roberts R.J."/>
        </authorList>
    </citation>
    <scope>NUCLEOTIDE SEQUENCE [LARGE SCALE GENOMIC DNA]</scope>
    <source>
        <strain evidence="6">BV-S</strain>
    </source>
</reference>
<dbReference type="GO" id="GO:0016746">
    <property type="term" value="F:acyltransferase activity"/>
    <property type="evidence" value="ECO:0007669"/>
    <property type="project" value="UniProtKB-KW"/>
</dbReference>
<dbReference type="InterPro" id="IPR050500">
    <property type="entry name" value="Phos_Acetyltrans/Butyryltrans"/>
</dbReference>
<dbReference type="NCBIfam" id="NF008852">
    <property type="entry name" value="PRK11890.1"/>
    <property type="match status" value="1"/>
</dbReference>
<evidence type="ECO:0000256" key="2">
    <source>
        <dbReference type="ARBA" id="ARBA00023315"/>
    </source>
</evidence>
<evidence type="ECO:0000256" key="1">
    <source>
        <dbReference type="ARBA" id="ARBA00022679"/>
    </source>
</evidence>
<dbReference type="CDD" id="cd03449">
    <property type="entry name" value="R_hydratase"/>
    <property type="match status" value="1"/>
</dbReference>
<accession>A0AAC8W454</accession>
<dbReference type="SUPFAM" id="SSF53659">
    <property type="entry name" value="Isocitrate/Isopropylmalate dehydrogenase-like"/>
    <property type="match status" value="1"/>
</dbReference>
<dbReference type="Gene3D" id="3.40.718.10">
    <property type="entry name" value="Isopropylmalate Dehydrogenase"/>
    <property type="match status" value="1"/>
</dbReference>
<proteinExistence type="predicted"/>
<dbReference type="InterPro" id="IPR002505">
    <property type="entry name" value="PTA_PTB"/>
</dbReference>
<dbReference type="Proteomes" id="UP000069935">
    <property type="component" value="Chromosome 5"/>
</dbReference>
<dbReference type="InterPro" id="IPR029069">
    <property type="entry name" value="HotDog_dom_sf"/>
</dbReference>
<evidence type="ECO:0000313" key="6">
    <source>
        <dbReference type="Proteomes" id="UP000069935"/>
    </source>
</evidence>
<dbReference type="Gene3D" id="3.10.129.10">
    <property type="entry name" value="Hotdog Thioesterase"/>
    <property type="match status" value="1"/>
</dbReference>
<keyword evidence="2" id="KW-0012">Acyltransferase</keyword>
<gene>
    <name evidence="5" type="ORF">AL072_27195</name>
</gene>
<protein>
    <submittedName>
        <fullName evidence="5">Enoyl-CoA hydratase</fullName>
    </submittedName>
</protein>
<dbReference type="KEGG" id="ati:AL072_27195"/>
<sequence>MRASGEAFGNGASAAVENVTFDEIQIGQSASLSRQLTLTDVELFATVSGNINPAHLDPKFAADSRFQKVIGPGMWSGSLISGVLGTTLPGAGSLYAGQSLQFRRPVGLGDVVTATVTVIEKRPAKNIVVFDCVCTNQDGEVVVLGTAEVIAPTQKVIRPAHELPQIQMIRHDKHDALLRKCDELPPVLTAVAHPCDESSLRGAVEAAEAGLIDPILVGPAEKLKALAASKGLDIARFRIVDVPHSHAAAQTAVALARAGEAEAVMKGSLHTDELMSEVVRKETGLRTNRRLSHVFVMNVPTYPRALLITDAAINIYPTLEDKVSITQNAIDLAKVLGVEVPRVAILSAVETLNPKIATTLEAAALCKMADRGQITGGILDGPLAFDNAISREAAITKGINSPVAGQADILLVPDLEAGNMLAKQLSFLANADAAGIVLGARVPIILTSRADNVRTRLASCAVASLLAASQRRPTLSLAAE</sequence>
<feature type="domain" description="MaoC-like" evidence="4">
    <location>
        <begin position="30"/>
        <end position="128"/>
    </location>
</feature>
<evidence type="ECO:0000313" key="5">
    <source>
        <dbReference type="EMBL" id="ALG74671.1"/>
    </source>
</evidence>
<keyword evidence="1" id="KW-0808">Transferase</keyword>
<keyword evidence="6" id="KW-1185">Reference proteome</keyword>
<dbReference type="EMBL" id="CP012405">
    <property type="protein sequence ID" value="ALG74671.1"/>
    <property type="molecule type" value="Genomic_DNA"/>
</dbReference>
<name>A0AAC8W454_9PROT</name>
<dbReference type="InterPro" id="IPR002539">
    <property type="entry name" value="MaoC-like_dom"/>
</dbReference>
<dbReference type="RefSeq" id="WP_045585894.1">
    <property type="nucleotide sequence ID" value="NZ_CP012405.1"/>
</dbReference>
<organism evidence="5 6">
    <name type="scientific">Azospirillum thiophilum</name>
    <dbReference type="NCBI Taxonomy" id="528244"/>
    <lineage>
        <taxon>Bacteria</taxon>
        <taxon>Pseudomonadati</taxon>
        <taxon>Pseudomonadota</taxon>
        <taxon>Alphaproteobacteria</taxon>
        <taxon>Rhodospirillales</taxon>
        <taxon>Azospirillaceae</taxon>
        <taxon>Azospirillum</taxon>
    </lineage>
</organism>
<dbReference type="NCBIfam" id="NF006045">
    <property type="entry name" value="PRK08190.1"/>
    <property type="match status" value="1"/>
</dbReference>
<dbReference type="PANTHER" id="PTHR43356">
    <property type="entry name" value="PHOSPHATE ACETYLTRANSFERASE"/>
    <property type="match status" value="1"/>
</dbReference>
<evidence type="ECO:0000259" key="4">
    <source>
        <dbReference type="Pfam" id="PF01575"/>
    </source>
</evidence>
<evidence type="ECO:0000259" key="3">
    <source>
        <dbReference type="Pfam" id="PF01515"/>
    </source>
</evidence>
<reference evidence="5 6" key="2">
    <citation type="journal article" date="2016" name="Genome Announc.">
        <title>Complete Genome Sequence of a Strain of Azospirillum thiophilum Isolated from a Sulfide Spring.</title>
        <authorList>
            <person name="Fomenkov A."/>
            <person name="Vincze T."/>
            <person name="Grabovich M."/>
            <person name="Anton B.P."/>
            <person name="Dubinina G."/>
            <person name="Orlova M."/>
            <person name="Belousova E."/>
            <person name="Roberts R.J."/>
        </authorList>
    </citation>
    <scope>NUCLEOTIDE SEQUENCE [LARGE SCALE GENOMIC DNA]</scope>
    <source>
        <strain evidence="5 6">BV-S</strain>
    </source>
</reference>
<dbReference type="Pfam" id="PF01515">
    <property type="entry name" value="PTA_PTB"/>
    <property type="match status" value="1"/>
</dbReference>
<dbReference type="SUPFAM" id="SSF54637">
    <property type="entry name" value="Thioesterase/thiol ester dehydrase-isomerase"/>
    <property type="match status" value="1"/>
</dbReference>
<dbReference type="AlphaFoldDB" id="A0AAC8W454"/>
<dbReference type="Pfam" id="PF01575">
    <property type="entry name" value="MaoC_dehydratas"/>
    <property type="match status" value="1"/>
</dbReference>
<feature type="domain" description="Phosphate acetyl/butaryl transferase" evidence="3">
    <location>
        <begin position="249"/>
        <end position="463"/>
    </location>
</feature>